<dbReference type="InterPro" id="IPR002893">
    <property type="entry name" value="Znf_MYND"/>
</dbReference>
<dbReference type="Proteomes" id="UP001447188">
    <property type="component" value="Unassembled WGS sequence"/>
</dbReference>
<dbReference type="Pfam" id="PF00856">
    <property type="entry name" value="SET"/>
    <property type="match status" value="1"/>
</dbReference>
<evidence type="ECO:0000259" key="6">
    <source>
        <dbReference type="PROSITE" id="PS50865"/>
    </source>
</evidence>
<dbReference type="EMBL" id="JBBBZM010000013">
    <property type="protein sequence ID" value="KAL0639297.1"/>
    <property type="molecule type" value="Genomic_DNA"/>
</dbReference>
<feature type="domain" description="MYND-type" evidence="6">
    <location>
        <begin position="49"/>
        <end position="105"/>
    </location>
</feature>
<evidence type="ECO:0000256" key="3">
    <source>
        <dbReference type="ARBA" id="ARBA00022833"/>
    </source>
</evidence>
<proteinExistence type="predicted"/>
<evidence type="ECO:0008006" key="9">
    <source>
        <dbReference type="Google" id="ProtNLM"/>
    </source>
</evidence>
<dbReference type="Gene3D" id="2.170.270.10">
    <property type="entry name" value="SET domain"/>
    <property type="match status" value="1"/>
</dbReference>
<accession>A0ABR3GUA6</accession>
<dbReference type="PROSITE" id="PS50280">
    <property type="entry name" value="SET"/>
    <property type="match status" value="1"/>
</dbReference>
<evidence type="ECO:0000259" key="5">
    <source>
        <dbReference type="PROSITE" id="PS50280"/>
    </source>
</evidence>
<evidence type="ECO:0000256" key="1">
    <source>
        <dbReference type="ARBA" id="ARBA00022723"/>
    </source>
</evidence>
<dbReference type="PROSITE" id="PS50865">
    <property type="entry name" value="ZF_MYND_2"/>
    <property type="match status" value="1"/>
</dbReference>
<dbReference type="SUPFAM" id="SSF82199">
    <property type="entry name" value="SET domain"/>
    <property type="match status" value="1"/>
</dbReference>
<keyword evidence="1" id="KW-0479">Metal-binding</keyword>
<evidence type="ECO:0000256" key="2">
    <source>
        <dbReference type="ARBA" id="ARBA00022771"/>
    </source>
</evidence>
<dbReference type="Gene3D" id="6.10.140.2220">
    <property type="match status" value="1"/>
</dbReference>
<evidence type="ECO:0000256" key="4">
    <source>
        <dbReference type="PROSITE-ProRule" id="PRU00134"/>
    </source>
</evidence>
<dbReference type="PANTHER" id="PTHR12197:SF251">
    <property type="entry name" value="EG:BACR7C10.4 PROTEIN"/>
    <property type="match status" value="1"/>
</dbReference>
<keyword evidence="8" id="KW-1185">Reference proteome</keyword>
<name>A0ABR3GUA6_9PEZI</name>
<keyword evidence="3" id="KW-0862">Zinc</keyword>
<comment type="caution">
    <text evidence="7">The sequence shown here is derived from an EMBL/GenBank/DDBJ whole genome shotgun (WGS) entry which is preliminary data.</text>
</comment>
<dbReference type="PANTHER" id="PTHR12197">
    <property type="entry name" value="HISTONE-LYSINE N-METHYLTRANSFERASE SMYD"/>
    <property type="match status" value="1"/>
</dbReference>
<feature type="domain" description="SET" evidence="5">
    <location>
        <begin position="3"/>
        <end position="247"/>
    </location>
</feature>
<protein>
    <recommendedName>
        <fullName evidence="9">MYND-type zinc finger protein samB</fullName>
    </recommendedName>
</protein>
<dbReference type="InterPro" id="IPR050869">
    <property type="entry name" value="H3K4_H4K5_MeTrfase"/>
</dbReference>
<dbReference type="Gene3D" id="1.10.220.160">
    <property type="match status" value="1"/>
</dbReference>
<dbReference type="InterPro" id="IPR001214">
    <property type="entry name" value="SET_dom"/>
</dbReference>
<evidence type="ECO:0000313" key="7">
    <source>
        <dbReference type="EMBL" id="KAL0639297.1"/>
    </source>
</evidence>
<dbReference type="InterPro" id="IPR046341">
    <property type="entry name" value="SET_dom_sf"/>
</dbReference>
<dbReference type="SMART" id="SM00317">
    <property type="entry name" value="SET"/>
    <property type="match status" value="1"/>
</dbReference>
<keyword evidence="2 4" id="KW-0863">Zinc-finger</keyword>
<gene>
    <name evidence="7" type="ORF">Q9L58_001758</name>
</gene>
<evidence type="ECO:0000313" key="8">
    <source>
        <dbReference type="Proteomes" id="UP001447188"/>
    </source>
</evidence>
<sequence length="533" mass="59751">MTHNVNSRPSPHGGTGLFSVCKIAPGELVVDIPEPLVVVPDDGHLKECCSRCMVWKPEDGVFSRWMLDPYRDGQLLSFCTGCRVVKYCSKDCQRVDWKLVHKLECSMFKTLSPRILPGSVRATIRMLFTGPGDMWDQIRRLESHEAGFKRKSERWQMVNLMAKGAHGYSRTMLSEEEVRGLYCRLMINSITLVTPTFDPVGIAFDPVASLINHSCDPNSVMTFDGRSLSVRALREIAKDEELTISYIDNTTPTHRRQDELIERYFFKCACTRCTSYAESQDPREAFACPSPSCDSWFSGEIADGGDDTCKKCGVTMPPQFNTPGLLAMEDQGWAVVNGTPTLPGDKSSNLINALKTLYMLKVWPLQHQPLPALHQELIQNVYIPTSAWPQALVHSLTLYLLVDPVFYPQRYHPVRIVHAFTLASLFLQASGDPVSLQQAFPRAKKLELDYGKIVWGLLCEIVAHVGVSHGSKSSFAETVRRKMGEVENDLRGSETTRKWVGMRVGEIGLEEELGKVRCLIDGLFMDLKSNGVP</sequence>
<organism evidence="7 8">
    <name type="scientific">Discina gigas</name>
    <dbReference type="NCBI Taxonomy" id="1032678"/>
    <lineage>
        <taxon>Eukaryota</taxon>
        <taxon>Fungi</taxon>
        <taxon>Dikarya</taxon>
        <taxon>Ascomycota</taxon>
        <taxon>Pezizomycotina</taxon>
        <taxon>Pezizomycetes</taxon>
        <taxon>Pezizales</taxon>
        <taxon>Discinaceae</taxon>
        <taxon>Discina</taxon>
    </lineage>
</organism>
<dbReference type="Pfam" id="PF01753">
    <property type="entry name" value="zf-MYND"/>
    <property type="match status" value="1"/>
</dbReference>
<reference evidence="7 8" key="1">
    <citation type="submission" date="2024-02" db="EMBL/GenBank/DDBJ databases">
        <title>Discinaceae phylogenomics.</title>
        <authorList>
            <person name="Dirks A.C."/>
            <person name="James T.Y."/>
        </authorList>
    </citation>
    <scope>NUCLEOTIDE SEQUENCE [LARGE SCALE GENOMIC DNA]</scope>
    <source>
        <strain evidence="7 8">ACD0624</strain>
    </source>
</reference>